<proteinExistence type="inferred from homology"/>
<dbReference type="NCBIfam" id="NF003361">
    <property type="entry name" value="PRK04435.1"/>
    <property type="match status" value="1"/>
</dbReference>
<dbReference type="OrthoDB" id="9788773at2"/>
<protein>
    <recommendedName>
        <fullName evidence="1">UPF0735 ACT domain-containing protein CM240_1518</fullName>
    </recommendedName>
</protein>
<dbReference type="PATRIC" id="fig|1216932.3.peg.1511"/>
<keyword evidence="4" id="KW-1185">Reference proteome</keyword>
<dbReference type="AlphaFoldDB" id="W6S2Z5"/>
<dbReference type="RefSeq" id="WP_044037936.1">
    <property type="nucleotide sequence ID" value="NZ_HG917868.1"/>
</dbReference>
<dbReference type="Proteomes" id="UP000019426">
    <property type="component" value="Chromosome M2/40_rep1"/>
</dbReference>
<sequence>MKSRFIVVDEKLLPEVLPKVLKVKEILSSKSAKDISEAVKLVGISRSTYYKYKDGVFKLSDGAIIQKATIGVTVGHKRGTLSNVLDIIAECGGNILTINQDIPINNTANVTITMDISSLKADLYALLETLKIENNILGVSLIAME</sequence>
<dbReference type="PROSITE" id="PS51671">
    <property type="entry name" value="ACT"/>
    <property type="match status" value="1"/>
</dbReference>
<dbReference type="InterPro" id="IPR002912">
    <property type="entry name" value="ACT_dom"/>
</dbReference>
<dbReference type="InterPro" id="IPR008310">
    <property type="entry name" value="UPF0735_ACT_dom-cont"/>
</dbReference>
<evidence type="ECO:0000313" key="4">
    <source>
        <dbReference type="Proteomes" id="UP000019426"/>
    </source>
</evidence>
<gene>
    <name evidence="3" type="ORF">CM240_1518</name>
</gene>
<dbReference type="HAMAP" id="MF_00707">
    <property type="entry name" value="UPF0735"/>
    <property type="match status" value="1"/>
</dbReference>
<reference evidence="3 4" key="1">
    <citation type="submission" date="2013-11" db="EMBL/GenBank/DDBJ databases">
        <title>Complete genome sequence of Clostridum sp. M2/40.</title>
        <authorList>
            <person name="Wibberg D."/>
            <person name="Puehler A."/>
            <person name="Schlueter A."/>
        </authorList>
    </citation>
    <scope>NUCLEOTIDE SEQUENCE [LARGE SCALE GENOMIC DNA]</scope>
    <source>
        <strain evidence="4">M2/40</strain>
    </source>
</reference>
<evidence type="ECO:0000259" key="2">
    <source>
        <dbReference type="PROSITE" id="PS51671"/>
    </source>
</evidence>
<evidence type="ECO:0000313" key="3">
    <source>
        <dbReference type="EMBL" id="CDM68677.1"/>
    </source>
</evidence>
<dbReference type="PIRSF" id="PIRSF025624">
    <property type="entry name" value="ACT_PheB"/>
    <property type="match status" value="1"/>
</dbReference>
<dbReference type="Pfam" id="PF13291">
    <property type="entry name" value="ACT_4"/>
    <property type="match status" value="1"/>
</dbReference>
<comment type="similarity">
    <text evidence="1">Belongs to the UPF0735 family.</text>
</comment>
<organism evidence="3 4">
    <name type="scientific">Clostridium bornimense</name>
    <dbReference type="NCBI Taxonomy" id="1216932"/>
    <lineage>
        <taxon>Bacteria</taxon>
        <taxon>Bacillati</taxon>
        <taxon>Bacillota</taxon>
        <taxon>Clostridia</taxon>
        <taxon>Eubacteriales</taxon>
        <taxon>Clostridiaceae</taxon>
        <taxon>Clostridium</taxon>
    </lineage>
</organism>
<dbReference type="eggNOG" id="COG4492">
    <property type="taxonomic scope" value="Bacteria"/>
</dbReference>
<dbReference type="EMBL" id="HG917868">
    <property type="protein sequence ID" value="CDM68677.1"/>
    <property type="molecule type" value="Genomic_DNA"/>
</dbReference>
<dbReference type="HOGENOM" id="CLU_128147_0_0_9"/>
<feature type="domain" description="ACT" evidence="2">
    <location>
        <begin position="69"/>
        <end position="144"/>
    </location>
</feature>
<evidence type="ECO:0000256" key="1">
    <source>
        <dbReference type="HAMAP-Rule" id="MF_00707"/>
    </source>
</evidence>
<name>W6S2Z5_9CLOT</name>
<dbReference type="STRING" id="1216932.CM240_1518"/>
<dbReference type="Gene3D" id="3.30.70.260">
    <property type="match status" value="1"/>
</dbReference>
<dbReference type="KEGG" id="clt:CM240_1518"/>
<accession>W6S2Z5</accession>
<dbReference type="SUPFAM" id="SSF55021">
    <property type="entry name" value="ACT-like"/>
    <property type="match status" value="1"/>
</dbReference>
<dbReference type="InterPro" id="IPR045865">
    <property type="entry name" value="ACT-like_dom_sf"/>
</dbReference>